<evidence type="ECO:0000256" key="1">
    <source>
        <dbReference type="ARBA" id="ARBA00022448"/>
    </source>
</evidence>
<dbReference type="AlphaFoldDB" id="A0AAJ5JZ53"/>
<dbReference type="RefSeq" id="WP_129117731.1">
    <property type="nucleotide sequence ID" value="NZ_VBRC01000003.1"/>
</dbReference>
<dbReference type="SUPFAM" id="SSF52540">
    <property type="entry name" value="P-loop containing nucleoside triphosphate hydrolases"/>
    <property type="match status" value="1"/>
</dbReference>
<sequence>MAEVPVTGSLDFRDVTVRYGAAPPVLAGLTLTVTPGEVVAVIGRSGCGKTTLLHLAAGLLVPQAGQVTFGGEVRTGYVFQEPRLLPWLTLEGNLRLTSPPDRHGHIAAELARVGLRGQERRYPGELSLGMAQRAAVARALLLRPNLLLLDEPFSALDELTASELRAELAGLLRETRPTTLLVTHNPAEAVFLADRVVALAGTPAAVRGEVRVTLPRPRDPDDPAAARAVREVRQLLGGERVPV</sequence>
<keyword evidence="2" id="KW-0547">Nucleotide-binding</keyword>
<dbReference type="InterPro" id="IPR027417">
    <property type="entry name" value="P-loop_NTPase"/>
</dbReference>
<accession>A0AAJ5JZ53</accession>
<dbReference type="GO" id="GO:0005524">
    <property type="term" value="F:ATP binding"/>
    <property type="evidence" value="ECO:0007669"/>
    <property type="project" value="UniProtKB-KW"/>
</dbReference>
<evidence type="ECO:0000313" key="6">
    <source>
        <dbReference type="Proteomes" id="UP000308000"/>
    </source>
</evidence>
<dbReference type="SMART" id="SM00382">
    <property type="entry name" value="AAA"/>
    <property type="match status" value="1"/>
</dbReference>
<dbReference type="InterPro" id="IPR003439">
    <property type="entry name" value="ABC_transporter-like_ATP-bd"/>
</dbReference>
<reference evidence="5 6" key="1">
    <citation type="submission" date="2019-04" db="EMBL/GenBank/DDBJ databases">
        <title>Deinococcus metalilatus MA1002 mutant No.5.</title>
        <authorList>
            <person name="Park W."/>
            <person name="Park C."/>
        </authorList>
    </citation>
    <scope>NUCLEOTIDE SEQUENCE [LARGE SCALE GENOMIC DNA]</scope>
    <source>
        <strain evidence="5 6">MA1002-m5</strain>
    </source>
</reference>
<evidence type="ECO:0000259" key="4">
    <source>
        <dbReference type="PROSITE" id="PS50893"/>
    </source>
</evidence>
<dbReference type="Gene3D" id="3.40.50.300">
    <property type="entry name" value="P-loop containing nucleotide triphosphate hydrolases"/>
    <property type="match status" value="1"/>
</dbReference>
<proteinExistence type="predicted"/>
<dbReference type="PANTHER" id="PTHR42788">
    <property type="entry name" value="TAURINE IMPORT ATP-BINDING PROTEIN-RELATED"/>
    <property type="match status" value="1"/>
</dbReference>
<dbReference type="InterPro" id="IPR017871">
    <property type="entry name" value="ABC_transporter-like_CS"/>
</dbReference>
<organism evidence="5 6">
    <name type="scientific">Deinococcus metallilatus</name>
    <dbReference type="NCBI Taxonomy" id="1211322"/>
    <lineage>
        <taxon>Bacteria</taxon>
        <taxon>Thermotogati</taxon>
        <taxon>Deinococcota</taxon>
        <taxon>Deinococci</taxon>
        <taxon>Deinococcales</taxon>
        <taxon>Deinococcaceae</taxon>
        <taxon>Deinococcus</taxon>
    </lineage>
</organism>
<dbReference type="PANTHER" id="PTHR42788:SF13">
    <property type="entry name" value="ALIPHATIC SULFONATES IMPORT ATP-BINDING PROTEIN SSUB"/>
    <property type="match status" value="1"/>
</dbReference>
<feature type="domain" description="ABC transporter" evidence="4">
    <location>
        <begin position="10"/>
        <end position="226"/>
    </location>
</feature>
<keyword evidence="3 5" id="KW-0067">ATP-binding</keyword>
<dbReference type="PROSITE" id="PS50893">
    <property type="entry name" value="ABC_TRANSPORTER_2"/>
    <property type="match status" value="1"/>
</dbReference>
<gene>
    <name evidence="5" type="ORF">FCS05_05180</name>
</gene>
<evidence type="ECO:0000256" key="3">
    <source>
        <dbReference type="ARBA" id="ARBA00022840"/>
    </source>
</evidence>
<keyword evidence="1" id="KW-0813">Transport</keyword>
<evidence type="ECO:0000256" key="2">
    <source>
        <dbReference type="ARBA" id="ARBA00022741"/>
    </source>
</evidence>
<dbReference type="GO" id="GO:0016887">
    <property type="term" value="F:ATP hydrolysis activity"/>
    <property type="evidence" value="ECO:0007669"/>
    <property type="project" value="InterPro"/>
</dbReference>
<dbReference type="Proteomes" id="UP000308000">
    <property type="component" value="Unassembled WGS sequence"/>
</dbReference>
<dbReference type="InterPro" id="IPR003593">
    <property type="entry name" value="AAA+_ATPase"/>
</dbReference>
<comment type="caution">
    <text evidence="5">The sequence shown here is derived from an EMBL/GenBank/DDBJ whole genome shotgun (WGS) entry which is preliminary data.</text>
</comment>
<dbReference type="EMBL" id="VBRC01000003">
    <property type="protein sequence ID" value="TLK29929.1"/>
    <property type="molecule type" value="Genomic_DNA"/>
</dbReference>
<dbReference type="InterPro" id="IPR050166">
    <property type="entry name" value="ABC_transporter_ATP-bind"/>
</dbReference>
<dbReference type="PROSITE" id="PS00211">
    <property type="entry name" value="ABC_TRANSPORTER_1"/>
    <property type="match status" value="1"/>
</dbReference>
<protein>
    <submittedName>
        <fullName evidence="5">ABC transporter ATP-binding protein</fullName>
    </submittedName>
</protein>
<dbReference type="Pfam" id="PF00005">
    <property type="entry name" value="ABC_tran"/>
    <property type="match status" value="1"/>
</dbReference>
<name>A0AAJ5JZ53_9DEIO</name>
<evidence type="ECO:0000313" key="5">
    <source>
        <dbReference type="EMBL" id="TLK29929.1"/>
    </source>
</evidence>